<dbReference type="AlphaFoldDB" id="W8BU39"/>
<dbReference type="EMBL" id="CAJHJT010000012">
    <property type="protein sequence ID" value="CAD6997659.1"/>
    <property type="molecule type" value="Genomic_DNA"/>
</dbReference>
<name>W8BU39_CERCA</name>
<dbReference type="OrthoDB" id="6579040at2759"/>
<dbReference type="Proteomes" id="UP000606786">
    <property type="component" value="Unassembled WGS sequence"/>
</dbReference>
<dbReference type="KEGG" id="ccat:101460731"/>
<gene>
    <name evidence="1" type="ORF">CCAP1982_LOCUS6289</name>
</gene>
<organism evidence="2">
    <name type="scientific">Ceratitis capitata</name>
    <name type="common">Mediterranean fruit fly</name>
    <name type="synonym">Tephritis capitata</name>
    <dbReference type="NCBI Taxonomy" id="7213"/>
    <lineage>
        <taxon>Eukaryota</taxon>
        <taxon>Metazoa</taxon>
        <taxon>Ecdysozoa</taxon>
        <taxon>Arthropoda</taxon>
        <taxon>Hexapoda</taxon>
        <taxon>Insecta</taxon>
        <taxon>Pterygota</taxon>
        <taxon>Neoptera</taxon>
        <taxon>Endopterygota</taxon>
        <taxon>Diptera</taxon>
        <taxon>Brachycera</taxon>
        <taxon>Muscomorpha</taxon>
        <taxon>Tephritoidea</taxon>
        <taxon>Tephritidae</taxon>
        <taxon>Ceratitis</taxon>
        <taxon>Ceratitis</taxon>
    </lineage>
</organism>
<dbReference type="EMBL" id="GAMC01001680">
    <property type="protein sequence ID" value="JAC04876.1"/>
    <property type="molecule type" value="mRNA"/>
</dbReference>
<reference evidence="1" key="3">
    <citation type="submission" date="2020-11" db="EMBL/GenBank/DDBJ databases">
        <authorList>
            <person name="Whitehead M."/>
        </authorList>
    </citation>
    <scope>NUCLEOTIDE SEQUENCE</scope>
    <source>
        <strain evidence="1">EGII</strain>
    </source>
</reference>
<evidence type="ECO:0000313" key="2">
    <source>
        <dbReference type="EMBL" id="JAC04876.1"/>
    </source>
</evidence>
<keyword evidence="3" id="KW-1185">Reference proteome</keyword>
<protein>
    <submittedName>
        <fullName evidence="1">(Mediterranean fruit fly) hypothetical protein</fullName>
    </submittedName>
</protein>
<reference evidence="2" key="1">
    <citation type="submission" date="2013-07" db="EMBL/GenBank/DDBJ databases">
        <authorList>
            <person name="Geib S."/>
        </authorList>
    </citation>
    <scope>NUCLEOTIDE SEQUENCE</scope>
</reference>
<sequence length="590" mass="67726">MLNKFLCLGNNHIVKGYKVSQYQTFVRSLASFTARNILQETSDEAGTLLTRFAKHIAFELQKDTSVVPTVIRYADYFPITDTRYLQRELNKISPHQLPALIVFAFSYRASADPNKFASVLNELDATAIKLFSKMDVDTILRTLYAFLYLMPNWITRMDFYERAMGYLATNANAENTTKEKFVQICFYLGLEKNHKTQNDKIFYNFLNDHLETYLDKLSTLDLVTVASATFKTSTRVESETFKNRLKQELLKLSLEDSTNDALLVTLIKAMRFQRVRSKEICEHLKKYCAPDIADRLQIRGCIHLFAYFADNLYDDKSSIQPLVKQCLHRINASLKCDLQNENIRGKDIATFLWCCAQLNCSISKNDLKSIDMVLFNKIEQNEYRHFRDQLVDSCLSLWMLGYKSHDLIEEAVSLKLNARLNNKKDLRDLPKVESRLQVLLSAVAIEEPTWRFKNLKGTPEINIETPAPPYLLKDRFNFVDIANKIEEQPSVISSKLVCPINGINIPSILVSYKEPANMKVFIELLPEEQILQFSQSPMGVLSLKIRLLTSLGCKVVTLSPKEYKDESKSLDILALNIGDGDMPEVRSMKV</sequence>
<reference evidence="2" key="2">
    <citation type="journal article" date="2014" name="BMC Genomics">
        <title>A genomic perspective to assessing quality of mass-reared SIT flies used in Mediterranean fruit fly (Ceratitis capitata) eradication in California.</title>
        <authorList>
            <person name="Calla B."/>
            <person name="Hall B."/>
            <person name="Hou S."/>
            <person name="Geib S.M."/>
        </authorList>
    </citation>
    <scope>NUCLEOTIDE SEQUENCE</scope>
</reference>
<proteinExistence type="evidence at transcript level"/>
<evidence type="ECO:0000313" key="1">
    <source>
        <dbReference type="EMBL" id="CAD6997659.1"/>
    </source>
</evidence>
<evidence type="ECO:0000313" key="3">
    <source>
        <dbReference type="Proteomes" id="UP000606786"/>
    </source>
</evidence>
<accession>W8BU39</accession>